<proteinExistence type="predicted"/>
<protein>
    <submittedName>
        <fullName evidence="1">Uncharacterized protein</fullName>
    </submittedName>
</protein>
<evidence type="ECO:0000313" key="2">
    <source>
        <dbReference type="Proteomes" id="UP000584374"/>
    </source>
</evidence>
<organism evidence="1 2">
    <name type="scientific">Saccharopolyspora phatthalungensis</name>
    <dbReference type="NCBI Taxonomy" id="664693"/>
    <lineage>
        <taxon>Bacteria</taxon>
        <taxon>Bacillati</taxon>
        <taxon>Actinomycetota</taxon>
        <taxon>Actinomycetes</taxon>
        <taxon>Pseudonocardiales</taxon>
        <taxon>Pseudonocardiaceae</taxon>
        <taxon>Saccharopolyspora</taxon>
    </lineage>
</organism>
<reference evidence="1 2" key="1">
    <citation type="submission" date="2020-08" db="EMBL/GenBank/DDBJ databases">
        <title>Sequencing the genomes of 1000 actinobacteria strains.</title>
        <authorList>
            <person name="Klenk H.-P."/>
        </authorList>
    </citation>
    <scope>NUCLEOTIDE SEQUENCE [LARGE SCALE GENOMIC DNA]</scope>
    <source>
        <strain evidence="1 2">DSM 45584</strain>
    </source>
</reference>
<sequence>MTLKELAALLRSGAVEEGPLAEFAVDYHEASRVFRKKDD</sequence>
<gene>
    <name evidence="1" type="ORF">BJ970_001089</name>
</gene>
<comment type="caution">
    <text evidence="1">The sequence shown here is derived from an EMBL/GenBank/DDBJ whole genome shotgun (WGS) entry which is preliminary data.</text>
</comment>
<dbReference type="Proteomes" id="UP000584374">
    <property type="component" value="Unassembled WGS sequence"/>
</dbReference>
<keyword evidence="2" id="KW-1185">Reference proteome</keyword>
<name>A0A840Q5B3_9PSEU</name>
<accession>A0A840Q5B3</accession>
<dbReference type="AlphaFoldDB" id="A0A840Q5B3"/>
<evidence type="ECO:0000313" key="1">
    <source>
        <dbReference type="EMBL" id="MBB5153555.1"/>
    </source>
</evidence>
<dbReference type="EMBL" id="JACHIW010000001">
    <property type="protein sequence ID" value="MBB5153555.1"/>
    <property type="molecule type" value="Genomic_DNA"/>
</dbReference>